<dbReference type="InterPro" id="IPR016007">
    <property type="entry name" value="Alpha_rhamnosid"/>
</dbReference>
<dbReference type="InterPro" id="IPR012341">
    <property type="entry name" value="6hp_glycosidase-like_sf"/>
</dbReference>
<dbReference type="GO" id="GO:0005975">
    <property type="term" value="P:carbohydrate metabolic process"/>
    <property type="evidence" value="ECO:0007669"/>
    <property type="project" value="InterPro"/>
</dbReference>
<dbReference type="Pfam" id="PF05592">
    <property type="entry name" value="Bac_rhamnosid"/>
    <property type="match status" value="1"/>
</dbReference>
<dbReference type="Gene3D" id="1.50.10.10">
    <property type="match status" value="1"/>
</dbReference>
<dbReference type="InterPro" id="IPR013737">
    <property type="entry name" value="Bac_rhamnosid_N"/>
</dbReference>
<dbReference type="SUPFAM" id="SSF49785">
    <property type="entry name" value="Galactose-binding domain-like"/>
    <property type="match status" value="1"/>
</dbReference>
<comment type="catalytic activity">
    <reaction evidence="1">
        <text>Hydrolysis of terminal non-reducing alpha-L-rhamnose residues in alpha-L-rhamnosides.</text>
        <dbReference type="EC" id="3.2.1.40"/>
    </reaction>
</comment>
<dbReference type="InterPro" id="IPR008979">
    <property type="entry name" value="Galactose-bd-like_sf"/>
</dbReference>
<dbReference type="Gene3D" id="2.60.120.260">
    <property type="entry name" value="Galactose-binding domain-like"/>
    <property type="match status" value="2"/>
</dbReference>
<reference evidence="6" key="1">
    <citation type="submission" date="2020-09" db="EMBL/GenBank/DDBJ databases">
        <title>A novel bacterium of genus Paenibacillus, isolated from South China Sea.</title>
        <authorList>
            <person name="Huang H."/>
            <person name="Mo K."/>
            <person name="Hu Y."/>
        </authorList>
    </citation>
    <scope>NUCLEOTIDE SEQUENCE</scope>
    <source>
        <strain evidence="6">IB182496</strain>
    </source>
</reference>
<evidence type="ECO:0000256" key="2">
    <source>
        <dbReference type="ARBA" id="ARBA00012652"/>
    </source>
</evidence>
<evidence type="ECO:0000256" key="1">
    <source>
        <dbReference type="ARBA" id="ARBA00001445"/>
    </source>
</evidence>
<dbReference type="EC" id="3.2.1.40" evidence="2"/>
<gene>
    <name evidence="6" type="ORF">IDH44_12400</name>
</gene>
<evidence type="ECO:0000313" key="7">
    <source>
        <dbReference type="Proteomes" id="UP000621560"/>
    </source>
</evidence>
<dbReference type="Pfam" id="PF17389">
    <property type="entry name" value="Bac_rhamnosid6H"/>
    <property type="match status" value="1"/>
</dbReference>
<accession>A0A927BSK2</accession>
<dbReference type="EMBL" id="JACXIZ010000020">
    <property type="protein sequence ID" value="MBD2845997.1"/>
    <property type="molecule type" value="Genomic_DNA"/>
</dbReference>
<sequence>MTGRPHPGGTDRWRASWITDPAFAGLAPIERRMKELEMTKEQPGGPEERYSARHMLVRREFELETLPGEAWLDITADDYYKLYVNGAYVGQGPAQSGFDRYWFNSYEIADLLVAGANCIAVHVYYHGPVSRSYNSADLRQGLIAQLTTDRTPLLGTDRRWRWKTADEFTRGERIGYNTQFAEPIDFRRKAVGWKTAGYDDSAWSEPAEHPGPDYSLHPQPTPVVQTYEVAPRQVSRLGPGHYLLDFGHELTGQLKLAMQGSPGSQVELRCGEELEPGGRVRWEMRCNCAYREVCTLSGGRDELEQYDYKAFRYAEIIAGPGASVDESSFAAVVRHYPYDPDAHRFVASDGRLQAIWDICANAVRYGTQEHYTDCPSREKGQYLGDNTVIMHTHLYLTGDTRMTAKALRDTASTASICPGLIAVTPGHFMQEIADYSLQWPMQIWTHYMHSGDLALLRELLPAVRGMLAHFERYARADGLLEQVADKWNLVDWPDNLRDGYDFSLTKPVGPGCHNLINAFYYGALRHTRMIEAELGADTSGLDAQLAKVRSSFRSAFLLEREQLFADAEGSSHASLHANMLPLLFGMEEEAERPAIVALLRRKRLACGVYMAYLLLQALAAAGEREAVHELIVCEDAHSWQTMLREGATACFEAWSKDSKWNTSLCHPWASAPIPLIVEAVIGLEIVEPGWKKAHLNPRLPAELEAFELELTIATGRLRLRYENGRMDVTAPPGTAIESSSPIVRVLADE</sequence>
<feature type="domain" description="Alpha-L-rhamnosidase concanavalin-like" evidence="3">
    <location>
        <begin position="236"/>
        <end position="333"/>
    </location>
</feature>
<evidence type="ECO:0000313" key="6">
    <source>
        <dbReference type="EMBL" id="MBD2845997.1"/>
    </source>
</evidence>
<evidence type="ECO:0000259" key="5">
    <source>
        <dbReference type="Pfam" id="PF17389"/>
    </source>
</evidence>
<feature type="domain" description="Alpha-L-rhamnosidase six-hairpin glycosidase" evidence="5">
    <location>
        <begin position="344"/>
        <end position="679"/>
    </location>
</feature>
<dbReference type="InterPro" id="IPR008902">
    <property type="entry name" value="Rhamnosid_concanavalin"/>
</dbReference>
<dbReference type="InterPro" id="IPR008928">
    <property type="entry name" value="6-hairpin_glycosidase_sf"/>
</dbReference>
<evidence type="ECO:0000259" key="3">
    <source>
        <dbReference type="Pfam" id="PF05592"/>
    </source>
</evidence>
<dbReference type="AlphaFoldDB" id="A0A927BSK2"/>
<dbReference type="Gene3D" id="2.60.420.10">
    <property type="entry name" value="Maltose phosphorylase, domain 3"/>
    <property type="match status" value="1"/>
</dbReference>
<proteinExistence type="predicted"/>
<dbReference type="InterPro" id="IPR035396">
    <property type="entry name" value="Bac_rhamnosid6H"/>
</dbReference>
<name>A0A927BSK2_9BACL</name>
<keyword evidence="7" id="KW-1185">Reference proteome</keyword>
<dbReference type="Pfam" id="PF08531">
    <property type="entry name" value="Bac_rhamnosid_N"/>
    <property type="match status" value="1"/>
</dbReference>
<dbReference type="PANTHER" id="PTHR33307">
    <property type="entry name" value="ALPHA-RHAMNOSIDASE (EUROFUNG)"/>
    <property type="match status" value="1"/>
</dbReference>
<dbReference type="SUPFAM" id="SSF48208">
    <property type="entry name" value="Six-hairpin glycosidases"/>
    <property type="match status" value="1"/>
</dbReference>
<evidence type="ECO:0000259" key="4">
    <source>
        <dbReference type="Pfam" id="PF08531"/>
    </source>
</evidence>
<dbReference type="PANTHER" id="PTHR33307:SF6">
    <property type="entry name" value="ALPHA-RHAMNOSIDASE (EUROFUNG)-RELATED"/>
    <property type="match status" value="1"/>
</dbReference>
<comment type="caution">
    <text evidence="6">The sequence shown here is derived from an EMBL/GenBank/DDBJ whole genome shotgun (WGS) entry which is preliminary data.</text>
</comment>
<dbReference type="GO" id="GO:0030596">
    <property type="term" value="F:alpha-L-rhamnosidase activity"/>
    <property type="evidence" value="ECO:0007669"/>
    <property type="project" value="UniProtKB-EC"/>
</dbReference>
<dbReference type="Proteomes" id="UP000621560">
    <property type="component" value="Unassembled WGS sequence"/>
</dbReference>
<organism evidence="6 7">
    <name type="scientific">Paenibacillus sabuli</name>
    <dbReference type="NCBI Taxonomy" id="2772509"/>
    <lineage>
        <taxon>Bacteria</taxon>
        <taxon>Bacillati</taxon>
        <taxon>Bacillota</taxon>
        <taxon>Bacilli</taxon>
        <taxon>Bacillales</taxon>
        <taxon>Paenibacillaceae</taxon>
        <taxon>Paenibacillus</taxon>
    </lineage>
</organism>
<keyword evidence="6" id="KW-0378">Hydrolase</keyword>
<feature type="domain" description="Bacterial alpha-L-rhamnosidase N-terminal" evidence="4">
    <location>
        <begin position="70"/>
        <end position="226"/>
    </location>
</feature>
<protein>
    <recommendedName>
        <fullName evidence="2">alpha-L-rhamnosidase</fullName>
        <ecNumber evidence="2">3.2.1.40</ecNumber>
    </recommendedName>
</protein>